<dbReference type="RefSeq" id="WP_032804861.1">
    <property type="nucleotide sequence ID" value="NZ_AJKW01000005.1"/>
</dbReference>
<evidence type="ECO:0000313" key="1">
    <source>
        <dbReference type="EMBL" id="ALB56170.1"/>
    </source>
</evidence>
<organism evidence="1 2">
    <name type="scientific">Cronobacter universalis NCTC 9529</name>
    <dbReference type="NCBI Taxonomy" id="1074000"/>
    <lineage>
        <taxon>Bacteria</taxon>
        <taxon>Pseudomonadati</taxon>
        <taxon>Pseudomonadota</taxon>
        <taxon>Gammaproteobacteria</taxon>
        <taxon>Enterobacterales</taxon>
        <taxon>Enterobacteriaceae</taxon>
        <taxon>Cronobacter</taxon>
    </lineage>
</organism>
<sequence>MDLLEASAKLERIELLTKFSHFDDVTSKEKTVALTWIGELTEELMEEVRKNAQDIQDARILKERTGFSSNVHRRGS</sequence>
<evidence type="ECO:0000313" key="2">
    <source>
        <dbReference type="Proteomes" id="UP000061974"/>
    </source>
</evidence>
<dbReference type="EMBL" id="CP012257">
    <property type="protein sequence ID" value="ALB56170.1"/>
    <property type="molecule type" value="Genomic_DNA"/>
</dbReference>
<dbReference type="Proteomes" id="UP000061974">
    <property type="component" value="Chromosome"/>
</dbReference>
<name>A0AAC8VSC6_9ENTR</name>
<reference evidence="1 2" key="3">
    <citation type="journal article" date="2016" name="Genome Announc.">
        <title>Fully Closed Genome Sequences of Five Type Strains of the Genus Cronobacter and One Cronobacter sakazakii Strain.</title>
        <authorList>
            <person name="Moine D."/>
            <person name="Kassam M."/>
            <person name="Baert L."/>
            <person name="Tang Y."/>
            <person name="Barretto C."/>
            <person name="Ngom Bru C."/>
            <person name="Klijn A."/>
            <person name="Descombes P."/>
        </authorList>
    </citation>
    <scope>NUCLEOTIDE SEQUENCE [LARGE SCALE GENOMIC DNA]</scope>
    <source>
        <strain evidence="1 2">NCTC 9529</strain>
    </source>
</reference>
<reference evidence="2" key="2">
    <citation type="submission" date="2015-09" db="EMBL/GenBank/DDBJ databases">
        <title>Cronobacter genome sequencing and assembly.</title>
        <authorList>
            <person name="Descombes P."/>
            <person name="Baert L."/>
            <person name="Ngom-Bru C."/>
            <person name="Barretto C."/>
        </authorList>
    </citation>
    <scope>NUCLEOTIDE SEQUENCE [LARGE SCALE GENOMIC DNA]</scope>
    <source>
        <strain evidence="2">NCTC 9529</strain>
    </source>
</reference>
<accession>A0AAC8VSC6</accession>
<proteinExistence type="predicted"/>
<gene>
    <name evidence="1" type="ORF">AFK65_16425</name>
</gene>
<protein>
    <submittedName>
        <fullName evidence="1">Uncharacterized protein</fullName>
    </submittedName>
</protein>
<dbReference type="KEGG" id="cui:AFK65_16425"/>
<reference evidence="2" key="1">
    <citation type="submission" date="2015-07" db="EMBL/GenBank/DDBJ databases">
        <authorList>
            <person name="Moine D."/>
            <person name="Kassam M."/>
        </authorList>
    </citation>
    <scope>NUCLEOTIDE SEQUENCE [LARGE SCALE GENOMIC DNA]</scope>
    <source>
        <strain evidence="2">NCTC 9529</strain>
    </source>
</reference>
<dbReference type="AlphaFoldDB" id="A0AAC8VSC6"/>